<organism evidence="2">
    <name type="scientific">marine sediment metagenome</name>
    <dbReference type="NCBI Taxonomy" id="412755"/>
    <lineage>
        <taxon>unclassified sequences</taxon>
        <taxon>metagenomes</taxon>
        <taxon>ecological metagenomes</taxon>
    </lineage>
</organism>
<evidence type="ECO:0000256" key="1">
    <source>
        <dbReference type="SAM" id="MobiDB-lite"/>
    </source>
</evidence>
<gene>
    <name evidence="2" type="ORF">S01H1_35610</name>
</gene>
<name>X0WIY9_9ZZZZ</name>
<feature type="region of interest" description="Disordered" evidence="1">
    <location>
        <begin position="135"/>
        <end position="174"/>
    </location>
</feature>
<accession>X0WIY9</accession>
<evidence type="ECO:0000313" key="2">
    <source>
        <dbReference type="EMBL" id="GAG12666.1"/>
    </source>
</evidence>
<reference evidence="2" key="1">
    <citation type="journal article" date="2014" name="Front. Microbiol.">
        <title>High frequency of phylogenetically diverse reductive dehalogenase-homologous genes in deep subseafloor sedimentary metagenomes.</title>
        <authorList>
            <person name="Kawai M."/>
            <person name="Futagami T."/>
            <person name="Toyoda A."/>
            <person name="Takaki Y."/>
            <person name="Nishi S."/>
            <person name="Hori S."/>
            <person name="Arai W."/>
            <person name="Tsubouchi T."/>
            <person name="Morono Y."/>
            <person name="Uchiyama I."/>
            <person name="Ito T."/>
            <person name="Fujiyama A."/>
            <person name="Inagaki F."/>
            <person name="Takami H."/>
        </authorList>
    </citation>
    <scope>NUCLEOTIDE SEQUENCE</scope>
    <source>
        <strain evidence="2">Expedition CK06-06</strain>
    </source>
</reference>
<dbReference type="AlphaFoldDB" id="X0WIY9"/>
<comment type="caution">
    <text evidence="2">The sequence shown here is derived from an EMBL/GenBank/DDBJ whole genome shotgun (WGS) entry which is preliminary data.</text>
</comment>
<protein>
    <submittedName>
        <fullName evidence="2">Uncharacterized protein</fullName>
    </submittedName>
</protein>
<dbReference type="EMBL" id="BARS01022255">
    <property type="protein sequence ID" value="GAG12666.1"/>
    <property type="molecule type" value="Genomic_DNA"/>
</dbReference>
<sequence>PYLLDRLVNPDSGGALSSHRRELARLIVKINDTRTIITLMDYIDEDRLRISFSYGDGPRVVIKAGDVAMAVVLRQTGQDPAEYGFHTKSKWGPIADFHGFTDETKRRNAQAKLRQWWREHGKEYEGVEKIPLKGRPTRRVLPPQSDVPNATDPLKTAQHGLNETIDMPHRAGSA</sequence>
<proteinExistence type="predicted"/>
<feature type="non-terminal residue" evidence="2">
    <location>
        <position position="1"/>
    </location>
</feature>